<proteinExistence type="predicted"/>
<name>A0A9Q1FEW4_SYNKA</name>
<dbReference type="SUPFAM" id="SSF56204">
    <property type="entry name" value="Hect, E3 ligase catalytic domain"/>
    <property type="match status" value="1"/>
</dbReference>
<dbReference type="OrthoDB" id="2384350at2759"/>
<feature type="region of interest" description="Disordered" evidence="1">
    <location>
        <begin position="1"/>
        <end position="44"/>
    </location>
</feature>
<organism evidence="2 3">
    <name type="scientific">Synaphobranchus kaupii</name>
    <name type="common">Kaup's arrowtooth eel</name>
    <dbReference type="NCBI Taxonomy" id="118154"/>
    <lineage>
        <taxon>Eukaryota</taxon>
        <taxon>Metazoa</taxon>
        <taxon>Chordata</taxon>
        <taxon>Craniata</taxon>
        <taxon>Vertebrata</taxon>
        <taxon>Euteleostomi</taxon>
        <taxon>Actinopterygii</taxon>
        <taxon>Neopterygii</taxon>
        <taxon>Teleostei</taxon>
        <taxon>Anguilliformes</taxon>
        <taxon>Synaphobranchidae</taxon>
        <taxon>Synaphobranchus</taxon>
    </lineage>
</organism>
<dbReference type="Proteomes" id="UP001152622">
    <property type="component" value="Chromosome 6"/>
</dbReference>
<dbReference type="InterPro" id="IPR035983">
    <property type="entry name" value="Hect_E3_ubiquitin_ligase"/>
</dbReference>
<reference evidence="2" key="1">
    <citation type="journal article" date="2023" name="Science">
        <title>Genome structures resolve the early diversification of teleost fishes.</title>
        <authorList>
            <person name="Parey E."/>
            <person name="Louis A."/>
            <person name="Montfort J."/>
            <person name="Bouchez O."/>
            <person name="Roques C."/>
            <person name="Iampietro C."/>
            <person name="Lluch J."/>
            <person name="Castinel A."/>
            <person name="Donnadieu C."/>
            <person name="Desvignes T."/>
            <person name="Floi Bucao C."/>
            <person name="Jouanno E."/>
            <person name="Wen M."/>
            <person name="Mejri S."/>
            <person name="Dirks R."/>
            <person name="Jansen H."/>
            <person name="Henkel C."/>
            <person name="Chen W.J."/>
            <person name="Zahm M."/>
            <person name="Cabau C."/>
            <person name="Klopp C."/>
            <person name="Thompson A.W."/>
            <person name="Robinson-Rechavi M."/>
            <person name="Braasch I."/>
            <person name="Lecointre G."/>
            <person name="Bobe J."/>
            <person name="Postlethwait J.H."/>
            <person name="Berthelot C."/>
            <person name="Roest Crollius H."/>
            <person name="Guiguen Y."/>
        </authorList>
    </citation>
    <scope>NUCLEOTIDE SEQUENCE</scope>
    <source>
        <strain evidence="2">WJC10195</strain>
    </source>
</reference>
<protein>
    <recommendedName>
        <fullName evidence="4">G2 M phase-specific E3 ubiquitin- ligase-like</fullName>
    </recommendedName>
</protein>
<evidence type="ECO:0008006" key="4">
    <source>
        <dbReference type="Google" id="ProtNLM"/>
    </source>
</evidence>
<sequence length="263" mass="28912">MTQVQLFEPILNSPSDDVGESSHVDSAAPILLSDSEEGPGTSRGAIETTCYSKYTQLYAPIVVEEEEDSGSDAGSHDIPKDAEVEQQSISEVIVNMALQIDRHAVSRFNICRSDIWDGAVRGFKRGTFSEMKDLLVKFSDDAGRFEEAVREDEYSLAGKMIAVSIVHGGPGPNFLSKDLVSHISGQSSFNLSVGDITDEEIGKVLRENASSLESLQDLIVENSSMLLTAGCFKHVKSVEEKHSIVKEYLRWYIIGRNHSAIKR</sequence>
<evidence type="ECO:0000313" key="3">
    <source>
        <dbReference type="Proteomes" id="UP001152622"/>
    </source>
</evidence>
<evidence type="ECO:0000313" key="2">
    <source>
        <dbReference type="EMBL" id="KAJ8356773.1"/>
    </source>
</evidence>
<comment type="caution">
    <text evidence="2">The sequence shown here is derived from an EMBL/GenBank/DDBJ whole genome shotgun (WGS) entry which is preliminary data.</text>
</comment>
<accession>A0A9Q1FEW4</accession>
<dbReference type="GO" id="GO:0004842">
    <property type="term" value="F:ubiquitin-protein transferase activity"/>
    <property type="evidence" value="ECO:0007669"/>
    <property type="project" value="InterPro"/>
</dbReference>
<evidence type="ECO:0000256" key="1">
    <source>
        <dbReference type="SAM" id="MobiDB-lite"/>
    </source>
</evidence>
<dbReference type="AlphaFoldDB" id="A0A9Q1FEW4"/>
<dbReference type="EMBL" id="JAINUF010000006">
    <property type="protein sequence ID" value="KAJ8356773.1"/>
    <property type="molecule type" value="Genomic_DNA"/>
</dbReference>
<gene>
    <name evidence="2" type="ORF">SKAU_G00195670</name>
</gene>
<keyword evidence="3" id="KW-1185">Reference proteome</keyword>